<evidence type="ECO:0000256" key="2">
    <source>
        <dbReference type="ARBA" id="ARBA00022801"/>
    </source>
</evidence>
<dbReference type="NCBIfam" id="TIGR01428">
    <property type="entry name" value="HAD_type_II"/>
    <property type="match status" value="1"/>
</dbReference>
<dbReference type="InterPro" id="IPR036412">
    <property type="entry name" value="HAD-like_sf"/>
</dbReference>
<dbReference type="GO" id="GO:0016791">
    <property type="term" value="F:phosphatase activity"/>
    <property type="evidence" value="ECO:0007669"/>
    <property type="project" value="UniProtKB-ARBA"/>
</dbReference>
<accession>A0A0C3GFF5</accession>
<gene>
    <name evidence="3" type="ORF">PILCRDRAFT_182438</name>
</gene>
<dbReference type="STRING" id="765440.A0A0C3GFF5"/>
<dbReference type="InterPro" id="IPR006439">
    <property type="entry name" value="HAD-SF_hydro_IA"/>
</dbReference>
<dbReference type="InParanoid" id="A0A0C3GFF5"/>
<dbReference type="PANTHER" id="PTHR43316:SF3">
    <property type="entry name" value="HALOACID DEHALOGENASE, TYPE II (AFU_ORTHOLOGUE AFUA_2G07750)-RELATED"/>
    <property type="match status" value="1"/>
</dbReference>
<evidence type="ECO:0000313" key="3">
    <source>
        <dbReference type="EMBL" id="KIM90414.1"/>
    </source>
</evidence>
<dbReference type="GO" id="GO:0019120">
    <property type="term" value="F:hydrolase activity, acting on acid halide bonds, in C-halide compounds"/>
    <property type="evidence" value="ECO:0007669"/>
    <property type="project" value="InterPro"/>
</dbReference>
<dbReference type="NCBIfam" id="TIGR01493">
    <property type="entry name" value="HAD-SF-IA-v2"/>
    <property type="match status" value="1"/>
</dbReference>
<protein>
    <recommendedName>
        <fullName evidence="5">Haloacid dehalogenase</fullName>
    </recommendedName>
</protein>
<dbReference type="InterPro" id="IPR023198">
    <property type="entry name" value="PGP-like_dom2"/>
</dbReference>
<name>A0A0C3GFF5_PILCF</name>
<evidence type="ECO:0000313" key="4">
    <source>
        <dbReference type="Proteomes" id="UP000054166"/>
    </source>
</evidence>
<sequence length="243" mass="26588">MASKRIVVAFDLYGTLLSTSSISRDLAEHFPDKADEIAATWRTYQLEYTWRLNSMEQYQPFSEVTHNALLHALRTHSVTLPPAAVAALMTSYNSLSTFPDVPPALSALSSLPNILPVIFSNGTLEMVSNSINHSTSLSHYKSCFEKLVSVDETRKFKPDPRVYNFLAKEVGKVPDEMGEIWLVTSNPFDVVGARAAGMKAAWVDREGKGWLDALVPGEGGGPSVVVRGLMEAIEAAMRVGSRA</sequence>
<evidence type="ECO:0000256" key="1">
    <source>
        <dbReference type="ARBA" id="ARBA00008106"/>
    </source>
</evidence>
<reference evidence="3 4" key="1">
    <citation type="submission" date="2014-04" db="EMBL/GenBank/DDBJ databases">
        <authorList>
            <consortium name="DOE Joint Genome Institute"/>
            <person name="Kuo A."/>
            <person name="Tarkka M."/>
            <person name="Buscot F."/>
            <person name="Kohler A."/>
            <person name="Nagy L.G."/>
            <person name="Floudas D."/>
            <person name="Copeland A."/>
            <person name="Barry K.W."/>
            <person name="Cichocki N."/>
            <person name="Veneault-Fourrey C."/>
            <person name="LaButti K."/>
            <person name="Lindquist E.A."/>
            <person name="Lipzen A."/>
            <person name="Lundell T."/>
            <person name="Morin E."/>
            <person name="Murat C."/>
            <person name="Sun H."/>
            <person name="Tunlid A."/>
            <person name="Henrissat B."/>
            <person name="Grigoriev I.V."/>
            <person name="Hibbett D.S."/>
            <person name="Martin F."/>
            <person name="Nordberg H.P."/>
            <person name="Cantor M.N."/>
            <person name="Hua S.X."/>
        </authorList>
    </citation>
    <scope>NUCLEOTIDE SEQUENCE [LARGE SCALE GENOMIC DNA]</scope>
    <source>
        <strain evidence="3 4">F 1598</strain>
    </source>
</reference>
<dbReference type="Proteomes" id="UP000054166">
    <property type="component" value="Unassembled WGS sequence"/>
</dbReference>
<dbReference type="EMBL" id="KN832973">
    <property type="protein sequence ID" value="KIM90414.1"/>
    <property type="molecule type" value="Genomic_DNA"/>
</dbReference>
<dbReference type="SFLD" id="SFLDG01129">
    <property type="entry name" value="C1.5:_HAD__Beta-PGM__Phosphata"/>
    <property type="match status" value="1"/>
</dbReference>
<dbReference type="SUPFAM" id="SSF56784">
    <property type="entry name" value="HAD-like"/>
    <property type="match status" value="1"/>
</dbReference>
<dbReference type="CDD" id="cd02588">
    <property type="entry name" value="HAD_L2-DEX"/>
    <property type="match status" value="1"/>
</dbReference>
<dbReference type="SFLD" id="SFLDS00003">
    <property type="entry name" value="Haloacid_Dehalogenase"/>
    <property type="match status" value="1"/>
</dbReference>
<dbReference type="AlphaFoldDB" id="A0A0C3GFF5"/>
<dbReference type="Gene3D" id="1.10.150.240">
    <property type="entry name" value="Putative phosphatase, domain 2"/>
    <property type="match status" value="1"/>
</dbReference>
<dbReference type="InterPro" id="IPR051540">
    <property type="entry name" value="S-2-haloacid_dehalogenase"/>
</dbReference>
<dbReference type="InterPro" id="IPR006328">
    <property type="entry name" value="2-HAD"/>
</dbReference>
<dbReference type="Gene3D" id="3.40.50.1000">
    <property type="entry name" value="HAD superfamily/HAD-like"/>
    <property type="match status" value="1"/>
</dbReference>
<dbReference type="PRINTS" id="PR00413">
    <property type="entry name" value="HADHALOGNASE"/>
</dbReference>
<evidence type="ECO:0008006" key="5">
    <source>
        <dbReference type="Google" id="ProtNLM"/>
    </source>
</evidence>
<dbReference type="Pfam" id="PF00702">
    <property type="entry name" value="Hydrolase"/>
    <property type="match status" value="1"/>
</dbReference>
<dbReference type="PANTHER" id="PTHR43316">
    <property type="entry name" value="HYDROLASE, HALOACID DELAHOGENASE-RELATED"/>
    <property type="match status" value="1"/>
</dbReference>
<keyword evidence="4" id="KW-1185">Reference proteome</keyword>
<keyword evidence="2" id="KW-0378">Hydrolase</keyword>
<dbReference type="HOGENOM" id="CLU_045011_3_1_1"/>
<dbReference type="InterPro" id="IPR023214">
    <property type="entry name" value="HAD_sf"/>
</dbReference>
<dbReference type="OrthoDB" id="3256520at2759"/>
<proteinExistence type="inferred from homology"/>
<reference evidence="4" key="2">
    <citation type="submission" date="2015-01" db="EMBL/GenBank/DDBJ databases">
        <title>Evolutionary Origins and Diversification of the Mycorrhizal Mutualists.</title>
        <authorList>
            <consortium name="DOE Joint Genome Institute"/>
            <consortium name="Mycorrhizal Genomics Consortium"/>
            <person name="Kohler A."/>
            <person name="Kuo A."/>
            <person name="Nagy L.G."/>
            <person name="Floudas D."/>
            <person name="Copeland A."/>
            <person name="Barry K.W."/>
            <person name="Cichocki N."/>
            <person name="Veneault-Fourrey C."/>
            <person name="LaButti K."/>
            <person name="Lindquist E.A."/>
            <person name="Lipzen A."/>
            <person name="Lundell T."/>
            <person name="Morin E."/>
            <person name="Murat C."/>
            <person name="Riley R."/>
            <person name="Ohm R."/>
            <person name="Sun H."/>
            <person name="Tunlid A."/>
            <person name="Henrissat B."/>
            <person name="Grigoriev I.V."/>
            <person name="Hibbett D.S."/>
            <person name="Martin F."/>
        </authorList>
    </citation>
    <scope>NUCLEOTIDE SEQUENCE [LARGE SCALE GENOMIC DNA]</scope>
    <source>
        <strain evidence="4">F 1598</strain>
    </source>
</reference>
<comment type="similarity">
    <text evidence="1">Belongs to the HAD-like hydrolase superfamily. S-2-haloalkanoic acid dehalogenase family.</text>
</comment>
<organism evidence="3 4">
    <name type="scientific">Piloderma croceum (strain F 1598)</name>
    <dbReference type="NCBI Taxonomy" id="765440"/>
    <lineage>
        <taxon>Eukaryota</taxon>
        <taxon>Fungi</taxon>
        <taxon>Dikarya</taxon>
        <taxon>Basidiomycota</taxon>
        <taxon>Agaricomycotina</taxon>
        <taxon>Agaricomycetes</taxon>
        <taxon>Agaricomycetidae</taxon>
        <taxon>Atheliales</taxon>
        <taxon>Atheliaceae</taxon>
        <taxon>Piloderma</taxon>
    </lineage>
</organism>